<feature type="non-terminal residue" evidence="1">
    <location>
        <position position="264"/>
    </location>
</feature>
<sequence>MSTKEKVSLKGVHTRLSTVNVGYSIKDAIGKIFKYKHKYNEYLNYGILCELRILYELNIIDLLYLLEVEEIMRRYNMKYEINETYLSLHIKDMIHNLYVSNYIVYLNYLVLFNPVHISKIKKNILIQIPMDIILKVLCPNIFISSYRKTNIINIYENSIYLIDSSDKENERPMSSKRKRESKYKKVHKNKNIKGKGDKKITNEVTITTTELNPEGIKELNNEGIKELNNEGIKELINEGIKELNNEGIKELNNEGIKELNNEGV</sequence>
<reference evidence="1" key="1">
    <citation type="submission" date="2014-01" db="EMBL/GenBank/DDBJ databases">
        <authorList>
            <person name="Aslett M."/>
        </authorList>
    </citation>
    <scope>NUCLEOTIDE SEQUENCE</scope>
    <source>
        <strain evidence="1">CDC</strain>
    </source>
</reference>
<dbReference type="AlphaFoldDB" id="A0A060RMP4"/>
<protein>
    <submittedName>
        <fullName evidence="1">Uncharacterized protein</fullName>
    </submittedName>
</protein>
<accession>A0A060RMP4</accession>
<evidence type="ECO:0000313" key="1">
    <source>
        <dbReference type="EMBL" id="CDO62074.1"/>
    </source>
</evidence>
<dbReference type="VEuPathDB" id="PlasmoDB:PRG01_0205600"/>
<dbReference type="VEuPathDB" id="PlasmoDB:PRCDC_0000300"/>
<organism evidence="1 2">
    <name type="scientific">Plasmodium reichenowi</name>
    <dbReference type="NCBI Taxonomy" id="5854"/>
    <lineage>
        <taxon>Eukaryota</taxon>
        <taxon>Sar</taxon>
        <taxon>Alveolata</taxon>
        <taxon>Apicomplexa</taxon>
        <taxon>Aconoidasida</taxon>
        <taxon>Haemosporida</taxon>
        <taxon>Plasmodiidae</taxon>
        <taxon>Plasmodium</taxon>
        <taxon>Plasmodium (Laverania)</taxon>
    </lineage>
</organism>
<gene>
    <name evidence="1" type="ORF">PRCDC_0000300</name>
</gene>
<reference evidence="1" key="2">
    <citation type="submission" date="2014-05" db="EMBL/GenBank/DDBJ databases">
        <title>The genome sequences of chimpanzee malaria parasites reveal the path to human adaptation.</title>
        <authorList>
            <person name="Otto T.D."/>
            <person name="Rayner J.C."/>
            <person name="Boehme U."/>
            <person name="Pain A."/>
            <person name="Spottiswoode N."/>
            <person name="Sanders M."/>
            <person name="Quail M."/>
            <person name="Ollomo B."/>
            <person name="Renaud F."/>
            <person name="Thomas A.W."/>
            <person name="Prugnolle F."/>
            <person name="Conway D.J."/>
            <person name="Newbold C."/>
            <person name="Berriman M."/>
        </authorList>
    </citation>
    <scope>NUCLEOTIDE SEQUENCE [LARGE SCALE GENOMIC DNA]</scope>
    <source>
        <strain evidence="1">CDC</strain>
    </source>
</reference>
<proteinExistence type="predicted"/>
<dbReference type="Proteomes" id="UP000027581">
    <property type="component" value="Unassembled WGS sequence"/>
</dbReference>
<keyword evidence="2" id="KW-1185">Reference proteome</keyword>
<name>A0A060RMP4_PLARE</name>
<dbReference type="EMBL" id="HG810737">
    <property type="protein sequence ID" value="CDO62074.1"/>
    <property type="molecule type" value="Genomic_DNA"/>
</dbReference>
<dbReference type="PhylomeDB" id="A0A060RMP4"/>
<evidence type="ECO:0000313" key="2">
    <source>
        <dbReference type="Proteomes" id="UP000027581"/>
    </source>
</evidence>